<accession>A0A0E0HQT1</accession>
<feature type="region of interest" description="Disordered" evidence="1">
    <location>
        <begin position="1"/>
        <end position="22"/>
    </location>
</feature>
<organism evidence="2">
    <name type="scientific">Oryza nivara</name>
    <name type="common">Indian wild rice</name>
    <name type="synonym">Oryza sativa f. spontanea</name>
    <dbReference type="NCBI Taxonomy" id="4536"/>
    <lineage>
        <taxon>Eukaryota</taxon>
        <taxon>Viridiplantae</taxon>
        <taxon>Streptophyta</taxon>
        <taxon>Embryophyta</taxon>
        <taxon>Tracheophyta</taxon>
        <taxon>Spermatophyta</taxon>
        <taxon>Magnoliopsida</taxon>
        <taxon>Liliopsida</taxon>
        <taxon>Poales</taxon>
        <taxon>Poaceae</taxon>
        <taxon>BOP clade</taxon>
        <taxon>Oryzoideae</taxon>
        <taxon>Oryzeae</taxon>
        <taxon>Oryzinae</taxon>
        <taxon>Oryza</taxon>
    </lineage>
</organism>
<dbReference type="AlphaFoldDB" id="A0A0E0HQT1"/>
<protein>
    <submittedName>
        <fullName evidence="2">Uncharacterized protein</fullName>
    </submittedName>
</protein>
<keyword evidence="3" id="KW-1185">Reference proteome</keyword>
<dbReference type="EnsemblPlants" id="ONIVA06G17460.1">
    <property type="protein sequence ID" value="ONIVA06G17460.1"/>
    <property type="gene ID" value="ONIVA06G17460"/>
</dbReference>
<reference evidence="2" key="1">
    <citation type="submission" date="2015-04" db="UniProtKB">
        <authorList>
            <consortium name="EnsemblPlants"/>
        </authorList>
    </citation>
    <scope>IDENTIFICATION</scope>
    <source>
        <strain evidence="2">SL10</strain>
    </source>
</reference>
<proteinExistence type="predicted"/>
<evidence type="ECO:0000313" key="3">
    <source>
        <dbReference type="Proteomes" id="UP000006591"/>
    </source>
</evidence>
<evidence type="ECO:0000313" key="2">
    <source>
        <dbReference type="EnsemblPlants" id="ONIVA06G17460.1"/>
    </source>
</evidence>
<feature type="compositionally biased region" description="Polar residues" evidence="1">
    <location>
        <begin position="69"/>
        <end position="85"/>
    </location>
</feature>
<evidence type="ECO:0000256" key="1">
    <source>
        <dbReference type="SAM" id="MobiDB-lite"/>
    </source>
</evidence>
<dbReference type="Proteomes" id="UP000006591">
    <property type="component" value="Chromosome 6"/>
</dbReference>
<feature type="region of interest" description="Disordered" evidence="1">
    <location>
        <begin position="146"/>
        <end position="171"/>
    </location>
</feature>
<sequence length="171" mass="18060">MCRCDRRGARPPCPATTTGGAWRRLVAGPDGAVVQAGSLSPTRGGGRAAPATPHVPISAASTPRWISASEPTSRARTSWPPTSSPARGDTAAGFVQGRRNRDVWRRRSSRVSSTRWARAARALACTTVLSGPAAGRLHAPLVAAAGQGGLAPPRSWRRPDEGEVKRRRTRT</sequence>
<dbReference type="HOGENOM" id="CLU_1565373_0_0_1"/>
<dbReference type="Gramene" id="ONIVA06G17460.1">
    <property type="protein sequence ID" value="ONIVA06G17460.1"/>
    <property type="gene ID" value="ONIVA06G17460"/>
</dbReference>
<feature type="region of interest" description="Disordered" evidence="1">
    <location>
        <begin position="35"/>
        <end position="110"/>
    </location>
</feature>
<name>A0A0E0HQT1_ORYNI</name>
<reference evidence="2" key="2">
    <citation type="submission" date="2018-04" db="EMBL/GenBank/DDBJ databases">
        <title>OnivRS2 (Oryza nivara Reference Sequence Version 2).</title>
        <authorList>
            <person name="Zhang J."/>
            <person name="Kudrna D."/>
            <person name="Lee S."/>
            <person name="Talag J."/>
            <person name="Rajasekar S."/>
            <person name="Welchert J."/>
            <person name="Hsing Y.-I."/>
            <person name="Wing R.A."/>
        </authorList>
    </citation>
    <scope>NUCLEOTIDE SEQUENCE [LARGE SCALE GENOMIC DNA]</scope>
    <source>
        <strain evidence="2">SL10</strain>
    </source>
</reference>